<reference evidence="12 13" key="1">
    <citation type="submission" date="2016-10" db="EMBL/GenBank/DDBJ databases">
        <authorList>
            <person name="de Groot N.N."/>
        </authorList>
    </citation>
    <scope>NUCLEOTIDE SEQUENCE [LARGE SCALE GENOMIC DNA]</scope>
    <source>
        <strain evidence="12 13">CGMCC 4.2023</strain>
    </source>
</reference>
<evidence type="ECO:0000256" key="8">
    <source>
        <dbReference type="ARBA" id="ARBA00023315"/>
    </source>
</evidence>
<dbReference type="NCBIfam" id="NF006829">
    <property type="entry name" value="PRK09352.1"/>
    <property type="match status" value="1"/>
</dbReference>
<feature type="active site" evidence="9">
    <location>
        <position position="289"/>
    </location>
</feature>
<comment type="similarity">
    <text evidence="1 9">Belongs to the thiolase-like superfamily. FabH family.</text>
</comment>
<keyword evidence="2 9" id="KW-0963">Cytoplasm</keyword>
<dbReference type="InterPro" id="IPR016039">
    <property type="entry name" value="Thiolase-like"/>
</dbReference>
<feature type="domain" description="Beta-ketoacyl-[acyl-carrier-protein] synthase III C-terminal" evidence="10">
    <location>
        <begin position="243"/>
        <end position="330"/>
    </location>
</feature>
<keyword evidence="7 9" id="KW-0275">Fatty acid biosynthesis</keyword>
<dbReference type="PANTHER" id="PTHR34069:SF2">
    <property type="entry name" value="BETA-KETOACYL-[ACYL-CARRIER-PROTEIN] SYNTHASE III"/>
    <property type="match status" value="1"/>
</dbReference>
<dbReference type="RefSeq" id="WP_103887957.1">
    <property type="nucleotide sequence ID" value="NZ_FNVU01000010.1"/>
</dbReference>
<keyword evidence="9" id="KW-0511">Multifunctional enzyme</keyword>
<evidence type="ECO:0000313" key="13">
    <source>
        <dbReference type="Proteomes" id="UP000236754"/>
    </source>
</evidence>
<proteinExistence type="inferred from homology"/>
<organism evidence="12 13">
    <name type="scientific">Actinacidiphila yanglinensis</name>
    <dbReference type="NCBI Taxonomy" id="310779"/>
    <lineage>
        <taxon>Bacteria</taxon>
        <taxon>Bacillati</taxon>
        <taxon>Actinomycetota</taxon>
        <taxon>Actinomycetes</taxon>
        <taxon>Kitasatosporales</taxon>
        <taxon>Streptomycetaceae</taxon>
        <taxon>Actinacidiphila</taxon>
    </lineage>
</organism>
<comment type="domain">
    <text evidence="9">The last Arg residue of the ACP-binding site is essential for the weak association between ACP/AcpP and FabH.</text>
</comment>
<dbReference type="GO" id="GO:0033818">
    <property type="term" value="F:beta-ketoacyl-acyl-carrier-protein synthase III activity"/>
    <property type="evidence" value="ECO:0007669"/>
    <property type="project" value="UniProtKB-UniRule"/>
</dbReference>
<dbReference type="SUPFAM" id="SSF53901">
    <property type="entry name" value="Thiolase-like"/>
    <property type="match status" value="1"/>
</dbReference>
<feature type="region of interest" description="ACP-binding" evidence="9">
    <location>
        <begin position="259"/>
        <end position="263"/>
    </location>
</feature>
<evidence type="ECO:0000256" key="2">
    <source>
        <dbReference type="ARBA" id="ARBA00022490"/>
    </source>
</evidence>
<protein>
    <recommendedName>
        <fullName evidence="9">Beta-ketoacyl-[acyl-carrier-protein] synthase III</fullName>
        <shortName evidence="9">Beta-ketoacyl-ACP synthase III</shortName>
        <shortName evidence="9">KAS III</shortName>
        <ecNumber evidence="9">2.3.1.180</ecNumber>
    </recommendedName>
    <alternativeName>
        <fullName evidence="9">3-oxoacyl-[acyl-carrier-protein] synthase 3</fullName>
    </alternativeName>
    <alternativeName>
        <fullName evidence="9">3-oxoacyl-[acyl-carrier-protein] synthase III</fullName>
    </alternativeName>
</protein>
<dbReference type="EC" id="2.3.1.180" evidence="9"/>
<dbReference type="GO" id="GO:0044550">
    <property type="term" value="P:secondary metabolite biosynthetic process"/>
    <property type="evidence" value="ECO:0007669"/>
    <property type="project" value="TreeGrafter"/>
</dbReference>
<comment type="subunit">
    <text evidence="9">Homodimer.</text>
</comment>
<dbReference type="InterPro" id="IPR004655">
    <property type="entry name" value="FabH"/>
</dbReference>
<evidence type="ECO:0000256" key="9">
    <source>
        <dbReference type="HAMAP-Rule" id="MF_01815"/>
    </source>
</evidence>
<comment type="catalytic activity">
    <reaction evidence="9">
        <text>malonyl-[ACP] + acetyl-CoA + H(+) = 3-oxobutanoyl-[ACP] + CO2 + CoA</text>
        <dbReference type="Rhea" id="RHEA:12080"/>
        <dbReference type="Rhea" id="RHEA-COMP:9623"/>
        <dbReference type="Rhea" id="RHEA-COMP:9625"/>
        <dbReference type="ChEBI" id="CHEBI:15378"/>
        <dbReference type="ChEBI" id="CHEBI:16526"/>
        <dbReference type="ChEBI" id="CHEBI:57287"/>
        <dbReference type="ChEBI" id="CHEBI:57288"/>
        <dbReference type="ChEBI" id="CHEBI:78449"/>
        <dbReference type="ChEBI" id="CHEBI:78450"/>
        <dbReference type="EC" id="2.3.1.180"/>
    </reaction>
</comment>
<dbReference type="HAMAP" id="MF_01815">
    <property type="entry name" value="FabH"/>
    <property type="match status" value="1"/>
</dbReference>
<dbReference type="NCBIfam" id="TIGR00747">
    <property type="entry name" value="fabH"/>
    <property type="match status" value="1"/>
</dbReference>
<name>A0A1H6CWH8_9ACTN</name>
<feature type="domain" description="Beta-ketoacyl-[acyl-carrier-protein] synthase III N-terminal" evidence="11">
    <location>
        <begin position="117"/>
        <end position="193"/>
    </location>
</feature>
<dbReference type="Proteomes" id="UP000236754">
    <property type="component" value="Unassembled WGS sequence"/>
</dbReference>
<dbReference type="OrthoDB" id="9815506at2"/>
<accession>A0A1H6CWH8</accession>
<dbReference type="EMBL" id="FNVU01000010">
    <property type="protein sequence ID" value="SEG77187.1"/>
    <property type="molecule type" value="Genomic_DNA"/>
</dbReference>
<keyword evidence="4 9" id="KW-0808">Transferase</keyword>
<keyword evidence="13" id="KW-1185">Reference proteome</keyword>
<dbReference type="Gene3D" id="3.40.47.10">
    <property type="match status" value="2"/>
</dbReference>
<dbReference type="GO" id="GO:0004315">
    <property type="term" value="F:3-oxoacyl-[acyl-carrier-protein] synthase activity"/>
    <property type="evidence" value="ECO:0007669"/>
    <property type="project" value="InterPro"/>
</dbReference>
<feature type="active site" evidence="9">
    <location>
        <position position="123"/>
    </location>
</feature>
<dbReference type="GO" id="GO:0005737">
    <property type="term" value="C:cytoplasm"/>
    <property type="evidence" value="ECO:0007669"/>
    <property type="project" value="UniProtKB-SubCell"/>
</dbReference>
<dbReference type="Pfam" id="PF08541">
    <property type="entry name" value="ACP_syn_III_C"/>
    <property type="match status" value="1"/>
</dbReference>
<dbReference type="AlphaFoldDB" id="A0A1H6CWH8"/>
<dbReference type="GO" id="GO:0006633">
    <property type="term" value="P:fatty acid biosynthetic process"/>
    <property type="evidence" value="ECO:0007669"/>
    <property type="project" value="UniProtKB-UniRule"/>
</dbReference>
<evidence type="ECO:0000256" key="1">
    <source>
        <dbReference type="ARBA" id="ARBA00008642"/>
    </source>
</evidence>
<evidence type="ECO:0000259" key="11">
    <source>
        <dbReference type="Pfam" id="PF08545"/>
    </source>
</evidence>
<comment type="subcellular location">
    <subcellularLocation>
        <location evidence="9">Cytoplasm</location>
    </subcellularLocation>
</comment>
<comment type="function">
    <text evidence="9">Catalyzes the condensation reaction of fatty acid synthesis by the addition to an acyl acceptor of two carbons from malonyl-ACP. Catalyzes the first condensation reaction which initiates fatty acid synthesis and may therefore play a role in governing the total rate of fatty acid production. Possesses both acetoacetyl-ACP synthase and acetyl transacylase activities. Its substrate specificity determines the biosynthesis of branched-chain and/or straight-chain of fatty acids.</text>
</comment>
<dbReference type="CDD" id="cd00830">
    <property type="entry name" value="KAS_III"/>
    <property type="match status" value="1"/>
</dbReference>
<evidence type="ECO:0000256" key="4">
    <source>
        <dbReference type="ARBA" id="ARBA00022679"/>
    </source>
</evidence>
<evidence type="ECO:0000313" key="12">
    <source>
        <dbReference type="EMBL" id="SEG77187.1"/>
    </source>
</evidence>
<evidence type="ECO:0000259" key="10">
    <source>
        <dbReference type="Pfam" id="PF08541"/>
    </source>
</evidence>
<dbReference type="UniPathway" id="UPA00094"/>
<keyword evidence="6 9" id="KW-0443">Lipid metabolism</keyword>
<evidence type="ECO:0000256" key="5">
    <source>
        <dbReference type="ARBA" id="ARBA00022832"/>
    </source>
</evidence>
<comment type="pathway">
    <text evidence="9">Lipid metabolism; fatty acid biosynthesis.</text>
</comment>
<evidence type="ECO:0000256" key="3">
    <source>
        <dbReference type="ARBA" id="ARBA00022516"/>
    </source>
</evidence>
<dbReference type="InterPro" id="IPR013747">
    <property type="entry name" value="ACP_syn_III_C"/>
</dbReference>
<sequence length="333" mass="34809">MKAEIAVPMGAPHSRILGVGAYRPRRVVDNAEACRHIDSSDEWIRSRTGIVTRRWADPDETLGVMAEAAALKAIAAAGITPHDVTCVIAATFTHLMQTPAIATEIAHRVGADRAAGFDISAGCAGFVHGVVLASDAVRARGGYVLVVGVERMSDIIDLKDRSTAFIFGDGAGAIVVGPSQTPGIGPAVWGADGSQADAIRQSVPWNTLRDHPDHPFPALRQDGQRVFRWAVYEMAKVAVQAIEAAGIRPEDLDAFIPHQANERIIDSMTRSMGLPSRVTVAKDIVTSGNTSGASIPMAMDAVLASGEAASGDTALLLGYGAGLSYAAVVATLP</sequence>
<evidence type="ECO:0000256" key="7">
    <source>
        <dbReference type="ARBA" id="ARBA00023160"/>
    </source>
</evidence>
<keyword evidence="3 9" id="KW-0444">Lipid biosynthesis</keyword>
<dbReference type="InterPro" id="IPR013751">
    <property type="entry name" value="ACP_syn_III_N"/>
</dbReference>
<dbReference type="Pfam" id="PF08545">
    <property type="entry name" value="ACP_syn_III"/>
    <property type="match status" value="1"/>
</dbReference>
<keyword evidence="8 9" id="KW-0012">Acyltransferase</keyword>
<gene>
    <name evidence="9" type="primary">fabH</name>
    <name evidence="12" type="ORF">SAMN05216223_110184</name>
</gene>
<keyword evidence="5 9" id="KW-0276">Fatty acid metabolism</keyword>
<evidence type="ECO:0000256" key="6">
    <source>
        <dbReference type="ARBA" id="ARBA00023098"/>
    </source>
</evidence>
<feature type="active site" evidence="9">
    <location>
        <position position="258"/>
    </location>
</feature>
<dbReference type="PANTHER" id="PTHR34069">
    <property type="entry name" value="3-OXOACYL-[ACYL-CARRIER-PROTEIN] SYNTHASE 3"/>
    <property type="match status" value="1"/>
</dbReference>